<organism evidence="4 5">
    <name type="scientific">Candidatus Jorgensenbacteria bacterium GW2011_GWC1_48_8</name>
    <dbReference type="NCBI Taxonomy" id="1618666"/>
    <lineage>
        <taxon>Bacteria</taxon>
        <taxon>Candidatus Joergenseniibacteriota</taxon>
    </lineage>
</organism>
<gene>
    <name evidence="4" type="ORF">UY32_C0009G0013</name>
</gene>
<reference evidence="4 5" key="1">
    <citation type="journal article" date="2015" name="Nature">
        <title>rRNA introns, odd ribosomes, and small enigmatic genomes across a large radiation of phyla.</title>
        <authorList>
            <person name="Brown C.T."/>
            <person name="Hug L.A."/>
            <person name="Thomas B.C."/>
            <person name="Sharon I."/>
            <person name="Castelle C.J."/>
            <person name="Singh A."/>
            <person name="Wilkins M.J."/>
            <person name="Williams K.H."/>
            <person name="Banfield J.F."/>
        </authorList>
    </citation>
    <scope>NUCLEOTIDE SEQUENCE [LARGE SCALE GENOMIC DNA]</scope>
</reference>
<accession>A0A0G1UXL2</accession>
<evidence type="ECO:0000313" key="5">
    <source>
        <dbReference type="Proteomes" id="UP000034600"/>
    </source>
</evidence>
<comment type="similarity">
    <text evidence="1">Belongs to the prokaryotic/mitochondrial release factor family.</text>
</comment>
<dbReference type="PANTHER" id="PTHR47814:SF1">
    <property type="entry name" value="PEPTIDYL-TRNA HYDROLASE ARFB"/>
    <property type="match status" value="1"/>
</dbReference>
<evidence type="ECO:0000313" key="4">
    <source>
        <dbReference type="EMBL" id="KKU98984.1"/>
    </source>
</evidence>
<dbReference type="AlphaFoldDB" id="A0A0G1UXL2"/>
<dbReference type="InterPro" id="IPR000352">
    <property type="entry name" value="Pep_chain_release_fac_I"/>
</dbReference>
<dbReference type="SUPFAM" id="SSF75620">
    <property type="entry name" value="Release factor"/>
    <property type="match status" value="1"/>
</dbReference>
<dbReference type="Proteomes" id="UP000034600">
    <property type="component" value="Unassembled WGS sequence"/>
</dbReference>
<feature type="domain" description="Prokaryotic-type class I peptide chain release factors" evidence="3">
    <location>
        <begin position="3"/>
        <end position="126"/>
    </location>
</feature>
<feature type="region of interest" description="Disordered" evidence="2">
    <location>
        <begin position="1"/>
        <end position="27"/>
    </location>
</feature>
<evidence type="ECO:0000259" key="3">
    <source>
        <dbReference type="Pfam" id="PF00472"/>
    </source>
</evidence>
<feature type="compositionally biased region" description="Basic residues" evidence="2">
    <location>
        <begin position="122"/>
        <end position="132"/>
    </location>
</feature>
<dbReference type="EMBL" id="LCPO01000009">
    <property type="protein sequence ID" value="KKU98984.1"/>
    <property type="molecule type" value="Genomic_DNA"/>
</dbReference>
<feature type="compositionally biased region" description="Basic and acidic residues" evidence="2">
    <location>
        <begin position="103"/>
        <end position="121"/>
    </location>
</feature>
<evidence type="ECO:0000256" key="1">
    <source>
        <dbReference type="ARBA" id="ARBA00010835"/>
    </source>
</evidence>
<dbReference type="GO" id="GO:0072344">
    <property type="term" value="P:rescue of stalled ribosome"/>
    <property type="evidence" value="ECO:0007669"/>
    <property type="project" value="TreeGrafter"/>
</dbReference>
<dbReference type="Gene3D" id="3.30.160.20">
    <property type="match status" value="1"/>
</dbReference>
<dbReference type="GO" id="GO:0004045">
    <property type="term" value="F:peptidyl-tRNA hydrolase activity"/>
    <property type="evidence" value="ECO:0007669"/>
    <property type="project" value="TreeGrafter"/>
</dbReference>
<dbReference type="InterPro" id="IPR045853">
    <property type="entry name" value="Pep_chain_release_fac_I_sf"/>
</dbReference>
<comment type="caution">
    <text evidence="4">The sequence shown here is derived from an EMBL/GenBank/DDBJ whole genome shotgun (WGS) entry which is preliminary data.</text>
</comment>
<sequence>MLIGKNQARFKASRSSGPGGQRVNRRSTKVEIWVKVGNLPLSPKDRNLIRRKLARHLNAKDEIWVENQETRSQEANRDLALENLNAMLESALRVPKLRIPTEPRRSAVEGRIEEKKILSEKKRARRASHKNK</sequence>
<dbReference type="GO" id="GO:0043022">
    <property type="term" value="F:ribosome binding"/>
    <property type="evidence" value="ECO:0007669"/>
    <property type="project" value="TreeGrafter"/>
</dbReference>
<proteinExistence type="inferred from homology"/>
<protein>
    <submittedName>
        <fullName evidence="4">Class I peptide chain release factor</fullName>
    </submittedName>
</protein>
<dbReference type="Pfam" id="PF00472">
    <property type="entry name" value="RF-1"/>
    <property type="match status" value="1"/>
</dbReference>
<dbReference type="PANTHER" id="PTHR47814">
    <property type="entry name" value="PEPTIDYL-TRNA HYDROLASE ARFB"/>
    <property type="match status" value="1"/>
</dbReference>
<dbReference type="GO" id="GO:0003747">
    <property type="term" value="F:translation release factor activity"/>
    <property type="evidence" value="ECO:0007669"/>
    <property type="project" value="InterPro"/>
</dbReference>
<feature type="region of interest" description="Disordered" evidence="2">
    <location>
        <begin position="103"/>
        <end position="132"/>
    </location>
</feature>
<name>A0A0G1UXL2_9BACT</name>
<evidence type="ECO:0000256" key="2">
    <source>
        <dbReference type="SAM" id="MobiDB-lite"/>
    </source>
</evidence>